<keyword evidence="3" id="KW-1185">Reference proteome</keyword>
<feature type="non-terminal residue" evidence="2">
    <location>
        <position position="1"/>
    </location>
</feature>
<name>A0A6A5WRS7_9PLEO</name>
<dbReference type="EMBL" id="ML977568">
    <property type="protein sequence ID" value="KAF2004247.1"/>
    <property type="molecule type" value="Genomic_DNA"/>
</dbReference>
<gene>
    <name evidence="2" type="ORF">P154DRAFT_407691</name>
</gene>
<evidence type="ECO:0000313" key="2">
    <source>
        <dbReference type="EMBL" id="KAF2004247.1"/>
    </source>
</evidence>
<accession>A0A6A5WRS7</accession>
<reference evidence="2" key="1">
    <citation type="journal article" date="2020" name="Stud. Mycol.">
        <title>101 Dothideomycetes genomes: a test case for predicting lifestyles and emergence of pathogens.</title>
        <authorList>
            <person name="Haridas S."/>
            <person name="Albert R."/>
            <person name="Binder M."/>
            <person name="Bloem J."/>
            <person name="Labutti K."/>
            <person name="Salamov A."/>
            <person name="Andreopoulos B."/>
            <person name="Baker S."/>
            <person name="Barry K."/>
            <person name="Bills G."/>
            <person name="Bluhm B."/>
            <person name="Cannon C."/>
            <person name="Castanera R."/>
            <person name="Culley D."/>
            <person name="Daum C."/>
            <person name="Ezra D."/>
            <person name="Gonzalez J."/>
            <person name="Henrissat B."/>
            <person name="Kuo A."/>
            <person name="Liang C."/>
            <person name="Lipzen A."/>
            <person name="Lutzoni F."/>
            <person name="Magnuson J."/>
            <person name="Mondo S."/>
            <person name="Nolan M."/>
            <person name="Ohm R."/>
            <person name="Pangilinan J."/>
            <person name="Park H.-J."/>
            <person name="Ramirez L."/>
            <person name="Alfaro M."/>
            <person name="Sun H."/>
            <person name="Tritt A."/>
            <person name="Yoshinaga Y."/>
            <person name="Zwiers L.-H."/>
            <person name="Turgeon B."/>
            <person name="Goodwin S."/>
            <person name="Spatafora J."/>
            <person name="Crous P."/>
            <person name="Grigoriev I."/>
        </authorList>
    </citation>
    <scope>NUCLEOTIDE SEQUENCE</scope>
    <source>
        <strain evidence="2">CBS 123094</strain>
    </source>
</reference>
<organism evidence="2 3">
    <name type="scientific">Amniculicola lignicola CBS 123094</name>
    <dbReference type="NCBI Taxonomy" id="1392246"/>
    <lineage>
        <taxon>Eukaryota</taxon>
        <taxon>Fungi</taxon>
        <taxon>Dikarya</taxon>
        <taxon>Ascomycota</taxon>
        <taxon>Pezizomycotina</taxon>
        <taxon>Dothideomycetes</taxon>
        <taxon>Pleosporomycetidae</taxon>
        <taxon>Pleosporales</taxon>
        <taxon>Amniculicolaceae</taxon>
        <taxon>Amniculicola</taxon>
    </lineage>
</organism>
<feature type="region of interest" description="Disordered" evidence="1">
    <location>
        <begin position="42"/>
        <end position="68"/>
    </location>
</feature>
<dbReference type="AlphaFoldDB" id="A0A6A5WRS7"/>
<evidence type="ECO:0000256" key="1">
    <source>
        <dbReference type="SAM" id="MobiDB-lite"/>
    </source>
</evidence>
<feature type="non-terminal residue" evidence="2">
    <location>
        <position position="356"/>
    </location>
</feature>
<proteinExistence type="predicted"/>
<protein>
    <submittedName>
        <fullName evidence="2">Uncharacterized protein</fullName>
    </submittedName>
</protein>
<sequence>APRLNRRDDFPDEVVVLADCDNGKTGTEFKIEDRMHYYTDDYARRSGREGSSDTVGQGKIHDPGMHDGTTYHVSWEAGTVADPVSATFPDEGRKFKVWGLPSAFTKGAVADEPVEGTADFDGAQFKCYRGDPALKWRAGIYNCRAAFTCTSVQREIHKTEVLFDENVQQVGEAKCHDSLPAPPDAKEAFKKLKEAVKTKWDTSKGHDIGGDCFIYYTRIDVPPSSPRYDAGTPEKIADIFIDYVGAAIEKNRTIVERNCPIPNPYGAPAYTHVKAESLSFPRAGSFEIFVAAQANPQWKSQTRVDFQVKCKSACNDGKQALGFLANGLALFGGWISPVFGTITAAINIVNFGLEAC</sequence>
<feature type="compositionally biased region" description="Basic and acidic residues" evidence="1">
    <location>
        <begin position="42"/>
        <end position="51"/>
    </location>
</feature>
<dbReference type="Proteomes" id="UP000799779">
    <property type="component" value="Unassembled WGS sequence"/>
</dbReference>
<evidence type="ECO:0000313" key="3">
    <source>
        <dbReference type="Proteomes" id="UP000799779"/>
    </source>
</evidence>
<dbReference type="OrthoDB" id="3774647at2759"/>